<proteinExistence type="predicted"/>
<dbReference type="AlphaFoldDB" id="A0A6J6HG89"/>
<keyword evidence="2" id="KW-0472">Membrane</keyword>
<sequence length="190" mass="21420">MSKLILLIVGAAWLAVLLPPLIRAKLNSSPLTSVNQFQKKTSSLRNLGSTNSHMRGMSRELTPNRQNRPGSGYPQSRQNMQSPRRTSGANHFSNLTGPILRPQGTKSHQNQSGDYYVRQIKLQRQRQNVIGLASSTVISLFLALSTGVMAFVWAFTLSLIGLCFYCYILVENRKSRENKILAARFRHRNY</sequence>
<reference evidence="3" key="1">
    <citation type="submission" date="2020-05" db="EMBL/GenBank/DDBJ databases">
        <authorList>
            <person name="Chiriac C."/>
            <person name="Salcher M."/>
            <person name="Ghai R."/>
            <person name="Kavagutti S V."/>
        </authorList>
    </citation>
    <scope>NUCLEOTIDE SEQUENCE</scope>
</reference>
<keyword evidence="2" id="KW-0812">Transmembrane</keyword>
<organism evidence="3">
    <name type="scientific">freshwater metagenome</name>
    <dbReference type="NCBI Taxonomy" id="449393"/>
    <lineage>
        <taxon>unclassified sequences</taxon>
        <taxon>metagenomes</taxon>
        <taxon>ecological metagenomes</taxon>
    </lineage>
</organism>
<feature type="compositionally biased region" description="Polar residues" evidence="1">
    <location>
        <begin position="61"/>
        <end position="96"/>
    </location>
</feature>
<feature type="transmembrane region" description="Helical" evidence="2">
    <location>
        <begin position="137"/>
        <end position="170"/>
    </location>
</feature>
<evidence type="ECO:0000256" key="1">
    <source>
        <dbReference type="SAM" id="MobiDB-lite"/>
    </source>
</evidence>
<protein>
    <submittedName>
        <fullName evidence="3">Unannotated protein</fullName>
    </submittedName>
</protein>
<gene>
    <name evidence="3" type="ORF">UFOPK1826_01203</name>
</gene>
<name>A0A6J6HG89_9ZZZZ</name>
<accession>A0A6J6HG89</accession>
<dbReference type="EMBL" id="CAEZUN010000171">
    <property type="protein sequence ID" value="CAB4610104.1"/>
    <property type="molecule type" value="Genomic_DNA"/>
</dbReference>
<keyword evidence="2" id="KW-1133">Transmembrane helix</keyword>
<feature type="compositionally biased region" description="Polar residues" evidence="1">
    <location>
        <begin position="42"/>
        <end position="53"/>
    </location>
</feature>
<feature type="region of interest" description="Disordered" evidence="1">
    <location>
        <begin position="42"/>
        <end position="111"/>
    </location>
</feature>
<evidence type="ECO:0000256" key="2">
    <source>
        <dbReference type="SAM" id="Phobius"/>
    </source>
</evidence>
<evidence type="ECO:0000313" key="3">
    <source>
        <dbReference type="EMBL" id="CAB4610104.1"/>
    </source>
</evidence>